<proteinExistence type="predicted"/>
<protein>
    <submittedName>
        <fullName evidence="1">6966_t:CDS:1</fullName>
    </submittedName>
</protein>
<comment type="caution">
    <text evidence="1">The sequence shown here is derived from an EMBL/GenBank/DDBJ whole genome shotgun (WGS) entry which is preliminary data.</text>
</comment>
<sequence length="53" mass="6064">MGRLKRRTQQCSDDGISIDDEVGWTDEDEAEQLFLVLTKNMKALKHSKCPLVN</sequence>
<dbReference type="EMBL" id="CAJVPQ010000560">
    <property type="protein sequence ID" value="CAG8492449.1"/>
    <property type="molecule type" value="Genomic_DNA"/>
</dbReference>
<feature type="non-terminal residue" evidence="1">
    <location>
        <position position="53"/>
    </location>
</feature>
<dbReference type="Proteomes" id="UP000789570">
    <property type="component" value="Unassembled WGS sequence"/>
</dbReference>
<evidence type="ECO:0000313" key="1">
    <source>
        <dbReference type="EMBL" id="CAG8492449.1"/>
    </source>
</evidence>
<evidence type="ECO:0000313" key="2">
    <source>
        <dbReference type="Proteomes" id="UP000789570"/>
    </source>
</evidence>
<dbReference type="AlphaFoldDB" id="A0A9N8WKA6"/>
<accession>A0A9N8WKA6</accession>
<organism evidence="1 2">
    <name type="scientific">Funneliformis caledonium</name>
    <dbReference type="NCBI Taxonomy" id="1117310"/>
    <lineage>
        <taxon>Eukaryota</taxon>
        <taxon>Fungi</taxon>
        <taxon>Fungi incertae sedis</taxon>
        <taxon>Mucoromycota</taxon>
        <taxon>Glomeromycotina</taxon>
        <taxon>Glomeromycetes</taxon>
        <taxon>Glomerales</taxon>
        <taxon>Glomeraceae</taxon>
        <taxon>Funneliformis</taxon>
    </lineage>
</organism>
<keyword evidence="2" id="KW-1185">Reference proteome</keyword>
<gene>
    <name evidence="1" type="ORF">FCALED_LOCUS3285</name>
</gene>
<name>A0A9N8WKA6_9GLOM</name>
<reference evidence="1" key="1">
    <citation type="submission" date="2021-06" db="EMBL/GenBank/DDBJ databases">
        <authorList>
            <person name="Kallberg Y."/>
            <person name="Tangrot J."/>
            <person name="Rosling A."/>
        </authorList>
    </citation>
    <scope>NUCLEOTIDE SEQUENCE</scope>
    <source>
        <strain evidence="1">UK204</strain>
    </source>
</reference>